<evidence type="ECO:0000313" key="1">
    <source>
        <dbReference type="EMBL" id="QQA18935.1"/>
    </source>
</evidence>
<organism evidence="1 2">
    <name type="scientific">Bacillus mycoides</name>
    <dbReference type="NCBI Taxonomy" id="1405"/>
    <lineage>
        <taxon>Bacteria</taxon>
        <taxon>Bacillati</taxon>
        <taxon>Bacillota</taxon>
        <taxon>Bacilli</taxon>
        <taxon>Bacillales</taxon>
        <taxon>Bacillaceae</taxon>
        <taxon>Bacillus</taxon>
        <taxon>Bacillus cereus group</taxon>
    </lineage>
</organism>
<reference evidence="1 2" key="1">
    <citation type="submission" date="2020-12" db="EMBL/GenBank/DDBJ databases">
        <title>FDA dAtabase for Regulatory Grade micrObial Sequences (FDA-ARGOS): Supporting development and validation of Infectious Disease Dx tests.</title>
        <authorList>
            <person name="Nelson B."/>
            <person name="Plummer A."/>
            <person name="Tallon L."/>
            <person name="Sadzewicz L."/>
            <person name="Zhao X."/>
            <person name="Boylan J."/>
            <person name="Ott S."/>
            <person name="Bowen H."/>
            <person name="Vavikolanu K."/>
            <person name="Mehta A."/>
            <person name="Aluvathingal J."/>
            <person name="Nadendla S."/>
            <person name="Myers T."/>
            <person name="Yan Y."/>
            <person name="Sichtig H."/>
        </authorList>
    </citation>
    <scope>NUCLEOTIDE SEQUENCE [LARGE SCALE GENOMIC DNA]</scope>
    <source>
        <strain evidence="1 2">FDAARGOS_924</strain>
    </source>
</reference>
<dbReference type="EMBL" id="CP065877">
    <property type="protein sequence ID" value="QQA18935.1"/>
    <property type="molecule type" value="Genomic_DNA"/>
</dbReference>
<sequence length="187" mass="22203">MSNQIFKMEVDGKTITWEEKSHAQIFRNFWKYFMEKDLQKTITTIELVGIRTSNLPFFESINGSKKKNIFVTADYYVYTHLTPAAMQKVYTKFISGWEKQNDGPLNKEFENTLDQPQDEEKPKLKNIYKKSLAMDLVRAGHDLHHTMRNRSNPKYQIYVLVETPEMIRDLLALVERDERLYQEGQKK</sequence>
<name>A0ABX6ZFB0_BACMY</name>
<proteinExistence type="predicted"/>
<dbReference type="Proteomes" id="UP000596196">
    <property type="component" value="Chromosome"/>
</dbReference>
<keyword evidence="2" id="KW-1185">Reference proteome</keyword>
<gene>
    <name evidence="1" type="ORF">I6G81_05290</name>
</gene>
<accession>A0ABX6ZFB0</accession>
<dbReference type="RefSeq" id="WP_002166249.1">
    <property type="nucleotide sequence ID" value="NZ_CP009692.1"/>
</dbReference>
<protein>
    <submittedName>
        <fullName evidence="1">Uncharacterized protein</fullName>
    </submittedName>
</protein>
<evidence type="ECO:0000313" key="2">
    <source>
        <dbReference type="Proteomes" id="UP000596196"/>
    </source>
</evidence>